<sequence>MRSKLTVRGSEKFVQPPLSKAVKFKKPESMVDIQRRAILQMREEEEARIKTEEEFKRDFLDFSYITGVDDYGLPLSTPYSVPETVPDVYVPETPQAETQPETAEKGSLSKGDSGTESPGGSE</sequence>
<evidence type="ECO:0000256" key="1">
    <source>
        <dbReference type="SAM" id="MobiDB-lite"/>
    </source>
</evidence>
<dbReference type="EMBL" id="PP511366">
    <property type="protein sequence ID" value="XCD03500.1"/>
    <property type="molecule type" value="Genomic_DNA"/>
</dbReference>
<name>A0AAU8AVW4_9VIRU</name>
<organism evidence="2">
    <name type="scientific">Dulem virus 110</name>
    <dbReference type="NCBI Taxonomy" id="3145587"/>
    <lineage>
        <taxon>Viruses</taxon>
        <taxon>Monodnaviria</taxon>
        <taxon>Sangervirae</taxon>
        <taxon>Phixviricota</taxon>
        <taxon>Malgrandaviricetes</taxon>
        <taxon>Petitvirales</taxon>
        <taxon>Microviridae</taxon>
        <taxon>Microvirus</taxon>
    </lineage>
</organism>
<accession>A0AAU8AVW4</accession>
<protein>
    <submittedName>
        <fullName evidence="2">Uncharacterized protein</fullName>
    </submittedName>
</protein>
<feature type="compositionally biased region" description="Polar residues" evidence="1">
    <location>
        <begin position="110"/>
        <end position="122"/>
    </location>
</feature>
<evidence type="ECO:0000313" key="2">
    <source>
        <dbReference type="EMBL" id="XCD03500.1"/>
    </source>
</evidence>
<feature type="region of interest" description="Disordered" evidence="1">
    <location>
        <begin position="76"/>
        <end position="122"/>
    </location>
</feature>
<proteinExistence type="predicted"/>
<reference evidence="2" key="1">
    <citation type="submission" date="2024-03" db="EMBL/GenBank/DDBJ databases">
        <title>Diverse circular DNA viruses in blood, oral, and fecal samples of captive lemurs.</title>
        <authorList>
            <person name="Paietta E.N."/>
            <person name="Kraberger S."/>
            <person name="Lund M.C."/>
            <person name="Custer J.M."/>
            <person name="Vargas K.M."/>
            <person name="Ehmke E.E."/>
            <person name="Yoder A.D."/>
            <person name="Varsani A."/>
        </authorList>
    </citation>
    <scope>NUCLEOTIDE SEQUENCE</scope>
    <source>
        <strain evidence="2">Duke_18_78</strain>
    </source>
</reference>